<protein>
    <submittedName>
        <fullName evidence="2">DUF2993 domain-containing protein</fullName>
    </submittedName>
</protein>
<keyword evidence="1" id="KW-0472">Membrane</keyword>
<keyword evidence="1" id="KW-1133">Transmembrane helix</keyword>
<dbReference type="AlphaFoldDB" id="A0A3L7AT51"/>
<proteinExistence type="predicted"/>
<dbReference type="Pfam" id="PF11209">
    <property type="entry name" value="LmeA"/>
    <property type="match status" value="1"/>
</dbReference>
<name>A0A3L7AT51_9MICO</name>
<organism evidence="2 3">
    <name type="scientific">Mycetocola lacteus</name>
    <dbReference type="NCBI Taxonomy" id="76637"/>
    <lineage>
        <taxon>Bacteria</taxon>
        <taxon>Bacillati</taxon>
        <taxon>Actinomycetota</taxon>
        <taxon>Actinomycetes</taxon>
        <taxon>Micrococcales</taxon>
        <taxon>Microbacteriaceae</taxon>
        <taxon>Mycetocola</taxon>
    </lineage>
</organism>
<gene>
    <name evidence="2" type="ORF">D9V34_08760</name>
</gene>
<evidence type="ECO:0000313" key="2">
    <source>
        <dbReference type="EMBL" id="RLP83304.1"/>
    </source>
</evidence>
<comment type="caution">
    <text evidence="2">The sequence shown here is derived from an EMBL/GenBank/DDBJ whole genome shotgun (WGS) entry which is preliminary data.</text>
</comment>
<dbReference type="OrthoDB" id="5116168at2"/>
<dbReference type="Proteomes" id="UP000269438">
    <property type="component" value="Unassembled WGS sequence"/>
</dbReference>
<evidence type="ECO:0000256" key="1">
    <source>
        <dbReference type="SAM" id="Phobius"/>
    </source>
</evidence>
<evidence type="ECO:0000313" key="3">
    <source>
        <dbReference type="Proteomes" id="UP000269438"/>
    </source>
</evidence>
<accession>A0A3L7AT51</accession>
<sequence>MGVWRYCRRSRISIEGEHGVSERNETEVSANQVLFERLNAARIEQESEPPKKRRTGRRWLVTGIVTVVVLGLVGGAIVIANNLVRDVAQDSVKSLGASAGATFQGPLDVKIGGDWPLFQLISGSFDDVRVSAEHATLRGVPLSFDVRAQGVPLDPKKPAKSVQMTTVVDQDGLNEFIKPPTEGGTLTLGDGVFGYHEEVTGPFGIKLGVQVSARPAVSGTTMTLTPVGAEVTSSVGNINVDPIVQAVLGKAPIPVCLADRLPPGAEVKSLTVTPQNATIVVDVKDIVLTGDLLSSRGKCE</sequence>
<reference evidence="2 3" key="1">
    <citation type="submission" date="2018-10" db="EMBL/GenBank/DDBJ databases">
        <authorList>
            <person name="Li J."/>
        </authorList>
    </citation>
    <scope>NUCLEOTIDE SEQUENCE [LARGE SCALE GENOMIC DNA]</scope>
    <source>
        <strain evidence="2 3">JCM 11654</strain>
    </source>
</reference>
<feature type="transmembrane region" description="Helical" evidence="1">
    <location>
        <begin position="59"/>
        <end position="80"/>
    </location>
</feature>
<dbReference type="InterPro" id="IPR021373">
    <property type="entry name" value="DUF2993"/>
</dbReference>
<dbReference type="EMBL" id="RCUY01000005">
    <property type="protein sequence ID" value="RLP83304.1"/>
    <property type="molecule type" value="Genomic_DNA"/>
</dbReference>
<keyword evidence="3" id="KW-1185">Reference proteome</keyword>
<keyword evidence="1" id="KW-0812">Transmembrane</keyword>